<evidence type="ECO:0000313" key="2">
    <source>
        <dbReference type="EMBL" id="GAV01548.1"/>
    </source>
</evidence>
<dbReference type="InterPro" id="IPR043128">
    <property type="entry name" value="Rev_trsase/Diguanyl_cyclase"/>
</dbReference>
<dbReference type="Proteomes" id="UP000186922">
    <property type="component" value="Unassembled WGS sequence"/>
</dbReference>
<dbReference type="AlphaFoldDB" id="A0A1D1VP98"/>
<keyword evidence="3" id="KW-1185">Reference proteome</keyword>
<accession>A0A1D1VP98</accession>
<protein>
    <recommendedName>
        <fullName evidence="1">Reverse transcriptase domain-containing protein</fullName>
    </recommendedName>
</protein>
<dbReference type="CDD" id="cd01650">
    <property type="entry name" value="RT_nLTR_like"/>
    <property type="match status" value="1"/>
</dbReference>
<dbReference type="PANTHER" id="PTHR33332">
    <property type="entry name" value="REVERSE TRANSCRIPTASE DOMAIN-CONTAINING PROTEIN"/>
    <property type="match status" value="1"/>
</dbReference>
<dbReference type="OrthoDB" id="10050074at2759"/>
<evidence type="ECO:0000313" key="3">
    <source>
        <dbReference type="Proteomes" id="UP000186922"/>
    </source>
</evidence>
<dbReference type="SUPFAM" id="SSF56672">
    <property type="entry name" value="DNA/RNA polymerases"/>
    <property type="match status" value="1"/>
</dbReference>
<proteinExistence type="predicted"/>
<dbReference type="PROSITE" id="PS50878">
    <property type="entry name" value="RT_POL"/>
    <property type="match status" value="1"/>
</dbReference>
<feature type="domain" description="Reverse transcriptase" evidence="1">
    <location>
        <begin position="1"/>
        <end position="253"/>
    </location>
</feature>
<dbReference type="Pfam" id="PF00078">
    <property type="entry name" value="RVT_1"/>
    <property type="match status" value="1"/>
</dbReference>
<comment type="caution">
    <text evidence="2">The sequence shown here is derived from an EMBL/GenBank/DDBJ whole genome shotgun (WGS) entry which is preliminary data.</text>
</comment>
<reference evidence="2 3" key="1">
    <citation type="journal article" date="2016" name="Nat. Commun.">
        <title>Extremotolerant tardigrade genome and improved radiotolerance of human cultured cells by tardigrade-unique protein.</title>
        <authorList>
            <person name="Hashimoto T."/>
            <person name="Horikawa D.D."/>
            <person name="Saito Y."/>
            <person name="Kuwahara H."/>
            <person name="Kozuka-Hata H."/>
            <person name="Shin-I T."/>
            <person name="Minakuchi Y."/>
            <person name="Ohishi K."/>
            <person name="Motoyama A."/>
            <person name="Aizu T."/>
            <person name="Enomoto A."/>
            <person name="Kondo K."/>
            <person name="Tanaka S."/>
            <person name="Hara Y."/>
            <person name="Koshikawa S."/>
            <person name="Sagara H."/>
            <person name="Miura T."/>
            <person name="Yokobori S."/>
            <person name="Miyagawa K."/>
            <person name="Suzuki Y."/>
            <person name="Kubo T."/>
            <person name="Oyama M."/>
            <person name="Kohara Y."/>
            <person name="Fujiyama A."/>
            <person name="Arakawa K."/>
            <person name="Katayama T."/>
            <person name="Toyoda A."/>
            <person name="Kunieda T."/>
        </authorList>
    </citation>
    <scope>NUCLEOTIDE SEQUENCE [LARGE SCALE GENOMIC DNA]</scope>
    <source>
        <strain evidence="2 3">YOKOZUNA-1</strain>
    </source>
</reference>
<evidence type="ECO:0000259" key="1">
    <source>
        <dbReference type="PROSITE" id="PS50878"/>
    </source>
</evidence>
<gene>
    <name evidence="2" type="primary">RvY_12244-1</name>
    <name evidence="2" type="synonym">RvY_12244.1</name>
    <name evidence="2" type="ORF">RvY_12244</name>
</gene>
<sequence>MADVVAIPKKGGSAFRPISLLLSLSKVFEKILSDHVTHFLDSNKLYSDSQFGFRRQWSTEMQLLQMCHQFSEVVLERKEADVIFLDCTMASDRLPHDVIGTSRQKHGVDEHLLALFSDYLKGRSKRVMVDGFFSEEITVKSGVPQGSILGPTFFTVAVNNLSEAVQSRVLQYGDDIVLYRKVSGEEDCPALQEDLNNLAKWCSEVGLEINPQKSQHLRISNKNRKTAIPAGSYSFNAVVIPTEAEAECLGVTISSRMDWAGQVDKVEAKCRNRLYSIKAFLPRRFGMVEQLLFKSLVRSVMDYASSSWHTTGKGLQKKLENIQKKFLQSIRLGCLESSEKHYAYIAQYQQHLGETGWHPLWQRRLDGILLNTYKIWKGMVAGGDLIMKREMPGRTTRSQFKDFLLSPVSFAPASCKLLDSITASFAYVAAEILKDPLFSPSPGQLLTLGAFKNYLLNFKFSNLKWCKDFIDSLLVV</sequence>
<dbReference type="Gene3D" id="3.30.70.270">
    <property type="match status" value="1"/>
</dbReference>
<dbReference type="InterPro" id="IPR043502">
    <property type="entry name" value="DNA/RNA_pol_sf"/>
</dbReference>
<dbReference type="EMBL" id="BDGG01000007">
    <property type="protein sequence ID" value="GAV01548.1"/>
    <property type="molecule type" value="Genomic_DNA"/>
</dbReference>
<name>A0A1D1VP98_RAMVA</name>
<dbReference type="InterPro" id="IPR000477">
    <property type="entry name" value="RT_dom"/>
</dbReference>
<organism evidence="2 3">
    <name type="scientific">Ramazzottius varieornatus</name>
    <name type="common">Water bear</name>
    <name type="synonym">Tardigrade</name>
    <dbReference type="NCBI Taxonomy" id="947166"/>
    <lineage>
        <taxon>Eukaryota</taxon>
        <taxon>Metazoa</taxon>
        <taxon>Ecdysozoa</taxon>
        <taxon>Tardigrada</taxon>
        <taxon>Eutardigrada</taxon>
        <taxon>Parachela</taxon>
        <taxon>Hypsibioidea</taxon>
        <taxon>Ramazzottiidae</taxon>
        <taxon>Ramazzottius</taxon>
    </lineage>
</organism>